<accession>A0AAN7TQF2</accession>
<evidence type="ECO:0000313" key="3">
    <source>
        <dbReference type="Proteomes" id="UP001310890"/>
    </source>
</evidence>
<feature type="compositionally biased region" description="Basic residues" evidence="1">
    <location>
        <begin position="217"/>
        <end position="227"/>
    </location>
</feature>
<protein>
    <submittedName>
        <fullName evidence="2">Uncharacterized protein</fullName>
    </submittedName>
</protein>
<dbReference type="EMBL" id="JAVRRL010000006">
    <property type="protein sequence ID" value="KAK5116996.1"/>
    <property type="molecule type" value="Genomic_DNA"/>
</dbReference>
<dbReference type="PANTHER" id="PTHR38645:SF1">
    <property type="entry name" value="YALI0F12243P"/>
    <property type="match status" value="1"/>
</dbReference>
<feature type="compositionally biased region" description="Low complexity" evidence="1">
    <location>
        <begin position="200"/>
        <end position="212"/>
    </location>
</feature>
<dbReference type="Proteomes" id="UP001310890">
    <property type="component" value="Unassembled WGS sequence"/>
</dbReference>
<comment type="caution">
    <text evidence="2">The sequence shown here is derived from an EMBL/GenBank/DDBJ whole genome shotgun (WGS) entry which is preliminary data.</text>
</comment>
<dbReference type="AlphaFoldDB" id="A0AAN7TQF2"/>
<feature type="compositionally biased region" description="Basic and acidic residues" evidence="1">
    <location>
        <begin position="102"/>
        <end position="111"/>
    </location>
</feature>
<evidence type="ECO:0000256" key="1">
    <source>
        <dbReference type="SAM" id="MobiDB-lite"/>
    </source>
</evidence>
<gene>
    <name evidence="2" type="ORF">LTR62_006717</name>
</gene>
<evidence type="ECO:0000313" key="2">
    <source>
        <dbReference type="EMBL" id="KAK5116996.1"/>
    </source>
</evidence>
<dbReference type="PANTHER" id="PTHR38645">
    <property type="entry name" value="CHROMOSOME 9, WHOLE GENOME SHOTGUN SEQUENCE"/>
    <property type="match status" value="1"/>
</dbReference>
<feature type="compositionally biased region" description="Low complexity" evidence="1">
    <location>
        <begin position="146"/>
        <end position="159"/>
    </location>
</feature>
<name>A0AAN7TQF2_9PEZI</name>
<reference evidence="2" key="1">
    <citation type="submission" date="2023-08" db="EMBL/GenBank/DDBJ databases">
        <title>Black Yeasts Isolated from many extreme environments.</title>
        <authorList>
            <person name="Coleine C."/>
            <person name="Stajich J.E."/>
            <person name="Selbmann L."/>
        </authorList>
    </citation>
    <scope>NUCLEOTIDE SEQUENCE</scope>
    <source>
        <strain evidence="2">CCFEE 5401</strain>
    </source>
</reference>
<sequence>MDSMRKLSTSLPGRRRADGPELLMDFKAAALSVTNMYKSAAASQKKARVAGYQDALDDLLAFLDKESLGLMDGEGWRVRQWATEHLDDGVHRDTASEDGEEVKDTVARPESRSLSPGVQRKAAAPSVSSDPGEDVIYQPRLASDSPAPRQAQTPTPQRASTPQRAPTPQRREEFTFRASHAYPSNHDRDAAMELDNNCAASTTASTSSSTETVRIVSRPRNRHTNHNRQRENRTVNLSLGSGAGSKRKIPYPDFFDISGMNFEGHERKDGAGSGRGGKRGRHV</sequence>
<feature type="region of interest" description="Disordered" evidence="1">
    <location>
        <begin position="89"/>
        <end position="176"/>
    </location>
</feature>
<proteinExistence type="predicted"/>
<feature type="region of interest" description="Disordered" evidence="1">
    <location>
        <begin position="261"/>
        <end position="283"/>
    </location>
</feature>
<feature type="region of interest" description="Disordered" evidence="1">
    <location>
        <begin position="200"/>
        <end position="244"/>
    </location>
</feature>
<organism evidence="2 3">
    <name type="scientific">Meristemomyces frigidus</name>
    <dbReference type="NCBI Taxonomy" id="1508187"/>
    <lineage>
        <taxon>Eukaryota</taxon>
        <taxon>Fungi</taxon>
        <taxon>Dikarya</taxon>
        <taxon>Ascomycota</taxon>
        <taxon>Pezizomycotina</taxon>
        <taxon>Dothideomycetes</taxon>
        <taxon>Dothideomycetidae</taxon>
        <taxon>Mycosphaerellales</taxon>
        <taxon>Teratosphaeriaceae</taxon>
        <taxon>Meristemomyces</taxon>
    </lineage>
</organism>